<dbReference type="PROSITE" id="PS00107">
    <property type="entry name" value="PROTEIN_KINASE_ATP"/>
    <property type="match status" value="1"/>
</dbReference>
<evidence type="ECO:0000313" key="9">
    <source>
        <dbReference type="EMBL" id="JAC77138.1"/>
    </source>
</evidence>
<evidence type="ECO:0000256" key="6">
    <source>
        <dbReference type="RuleBase" id="RU000304"/>
    </source>
</evidence>
<evidence type="ECO:0000259" key="8">
    <source>
        <dbReference type="PROSITE" id="PS50011"/>
    </source>
</evidence>
<name>A0A061RYX8_9CHLO</name>
<dbReference type="SUPFAM" id="SSF56112">
    <property type="entry name" value="Protein kinase-like (PK-like)"/>
    <property type="match status" value="1"/>
</dbReference>
<dbReference type="GO" id="GO:0004674">
    <property type="term" value="F:protein serine/threonine kinase activity"/>
    <property type="evidence" value="ECO:0007669"/>
    <property type="project" value="UniProtKB-KW"/>
</dbReference>
<evidence type="ECO:0000256" key="3">
    <source>
        <dbReference type="ARBA" id="ARBA00022777"/>
    </source>
</evidence>
<dbReference type="AlphaFoldDB" id="A0A061RYX8"/>
<keyword evidence="6" id="KW-0723">Serine/threonine-protein kinase</keyword>
<sequence length="380" mass="41868">MFWTSHLKQRQQSLLPDNSGNDFSASLQSASIVYGTSYEDGRSSALGVNCKLRTDSFVHDVYAVGEGSVNKLGEGAFSEVMRARHIATGVEVACKKIQLPPSTDPNFTFLSQEIFKEIDILCSLEHENLLKLIEYFVQGNQIYLFTELVPGGDLTKILHELESLPEETAKVIFVQLLRGIKHMHERNIAHRDLKLENILVGSDVPGDFSQIKIVDFGLAKHVDNRGYLTTVCGSPQYVAPEVLQIHPGAGSSVYGPKVDMWGAGVVLYLLLAGYPPFDGEAHHELFAQVMEGRFSFDMPVWDSVSPEAKDLICHLLVLDPEQRYTAAQALAHPWLRGAELGPGPAAGSGRPGKQRWPSRLKSAVGRPLSRMASSFNRKVG</sequence>
<keyword evidence="2 5" id="KW-0547">Nucleotide-binding</keyword>
<organism evidence="9">
    <name type="scientific">Tetraselmis sp. GSL018</name>
    <dbReference type="NCBI Taxonomy" id="582737"/>
    <lineage>
        <taxon>Eukaryota</taxon>
        <taxon>Viridiplantae</taxon>
        <taxon>Chlorophyta</taxon>
        <taxon>core chlorophytes</taxon>
        <taxon>Chlorodendrophyceae</taxon>
        <taxon>Chlorodendrales</taxon>
        <taxon>Chlorodendraceae</taxon>
        <taxon>Tetraselmis</taxon>
    </lineage>
</organism>
<protein>
    <submittedName>
        <fullName evidence="9">Meiosis-specific serine/threonine-protein kinase MEK1</fullName>
    </submittedName>
</protein>
<feature type="domain" description="Protein kinase" evidence="8">
    <location>
        <begin position="66"/>
        <end position="335"/>
    </location>
</feature>
<reference evidence="9" key="1">
    <citation type="submission" date="2014-05" db="EMBL/GenBank/DDBJ databases">
        <title>The transcriptome of the halophilic microalga Tetraselmis sp. GSL018 isolated from the Great Salt Lake, Utah.</title>
        <authorList>
            <person name="Jinkerson R.E."/>
            <person name="D'Adamo S."/>
            <person name="Posewitz M.C."/>
        </authorList>
    </citation>
    <scope>NUCLEOTIDE SEQUENCE</scope>
    <source>
        <strain evidence="9">GSL018</strain>
    </source>
</reference>
<dbReference type="Pfam" id="PF00069">
    <property type="entry name" value="Pkinase"/>
    <property type="match status" value="1"/>
</dbReference>
<proteinExistence type="inferred from homology"/>
<evidence type="ECO:0000256" key="2">
    <source>
        <dbReference type="ARBA" id="ARBA00022741"/>
    </source>
</evidence>
<dbReference type="SMART" id="SM00220">
    <property type="entry name" value="S_TKc"/>
    <property type="match status" value="1"/>
</dbReference>
<dbReference type="Gene3D" id="1.10.510.10">
    <property type="entry name" value="Transferase(Phosphotransferase) domain 1"/>
    <property type="match status" value="1"/>
</dbReference>
<keyword evidence="3 9" id="KW-0418">Kinase</keyword>
<evidence type="ECO:0000256" key="1">
    <source>
        <dbReference type="ARBA" id="ARBA00022679"/>
    </source>
</evidence>
<dbReference type="InterPro" id="IPR011009">
    <property type="entry name" value="Kinase-like_dom_sf"/>
</dbReference>
<feature type="compositionally biased region" description="Polar residues" evidence="7">
    <location>
        <begin position="371"/>
        <end position="380"/>
    </location>
</feature>
<dbReference type="CDD" id="cd05117">
    <property type="entry name" value="STKc_CAMK"/>
    <property type="match status" value="1"/>
</dbReference>
<keyword evidence="1" id="KW-0808">Transferase</keyword>
<dbReference type="InterPro" id="IPR000719">
    <property type="entry name" value="Prot_kinase_dom"/>
</dbReference>
<evidence type="ECO:0000256" key="7">
    <source>
        <dbReference type="SAM" id="MobiDB-lite"/>
    </source>
</evidence>
<feature type="binding site" evidence="5">
    <location>
        <position position="95"/>
    </location>
    <ligand>
        <name>ATP</name>
        <dbReference type="ChEBI" id="CHEBI:30616"/>
    </ligand>
</feature>
<evidence type="ECO:0000256" key="4">
    <source>
        <dbReference type="ARBA" id="ARBA00022840"/>
    </source>
</evidence>
<dbReference type="InterPro" id="IPR008271">
    <property type="entry name" value="Ser/Thr_kinase_AS"/>
</dbReference>
<dbReference type="PROSITE" id="PS00108">
    <property type="entry name" value="PROTEIN_KINASE_ST"/>
    <property type="match status" value="1"/>
</dbReference>
<keyword evidence="4 5" id="KW-0067">ATP-binding</keyword>
<dbReference type="FunFam" id="1.10.510.10:FF:000571">
    <property type="entry name" value="Maternal embryonic leucine zipper kinase"/>
    <property type="match status" value="1"/>
</dbReference>
<evidence type="ECO:0000256" key="5">
    <source>
        <dbReference type="PROSITE-ProRule" id="PRU10141"/>
    </source>
</evidence>
<comment type="similarity">
    <text evidence="6">Belongs to the protein kinase superfamily.</text>
</comment>
<dbReference type="EMBL" id="GBEZ01008401">
    <property type="protein sequence ID" value="JAC77138.1"/>
    <property type="molecule type" value="Transcribed_RNA"/>
</dbReference>
<accession>A0A061RYX8</accession>
<gene>
    <name evidence="9" type="primary">MEK1</name>
    <name evidence="9" type="ORF">TSPGSL018_18436</name>
</gene>
<dbReference type="InterPro" id="IPR017441">
    <property type="entry name" value="Protein_kinase_ATP_BS"/>
</dbReference>
<dbReference type="PROSITE" id="PS50011">
    <property type="entry name" value="PROTEIN_KINASE_DOM"/>
    <property type="match status" value="1"/>
</dbReference>
<dbReference type="GO" id="GO:0005524">
    <property type="term" value="F:ATP binding"/>
    <property type="evidence" value="ECO:0007669"/>
    <property type="project" value="UniProtKB-UniRule"/>
</dbReference>
<dbReference type="PANTHER" id="PTHR24347">
    <property type="entry name" value="SERINE/THREONINE-PROTEIN KINASE"/>
    <property type="match status" value="1"/>
</dbReference>
<feature type="region of interest" description="Disordered" evidence="7">
    <location>
        <begin position="341"/>
        <end position="380"/>
    </location>
</feature>